<dbReference type="EMBL" id="VCID01000505">
    <property type="protein sequence ID" value="TNY47150.1"/>
    <property type="molecule type" value="Genomic_DNA"/>
</dbReference>
<comment type="caution">
    <text evidence="1">The sequence shown here is derived from an EMBL/GenBank/DDBJ whole genome shotgun (WGS) entry which is preliminary data.</text>
</comment>
<proteinExistence type="predicted"/>
<evidence type="ECO:0000313" key="1">
    <source>
        <dbReference type="EMBL" id="TNY47150.1"/>
    </source>
</evidence>
<dbReference type="RefSeq" id="WP_011528141.1">
    <property type="nucleotide sequence ID" value="NZ_CAAHOJ010000012.1"/>
</dbReference>
<dbReference type="AlphaFoldDB" id="A0A660A657"/>
<name>A0A660A657_STRPY</name>
<gene>
    <name evidence="1" type="ORF">FGO82_05315</name>
</gene>
<dbReference type="Gene3D" id="1.10.30.50">
    <property type="match status" value="1"/>
</dbReference>
<organism evidence="1 2">
    <name type="scientific">Streptococcus pyogenes</name>
    <dbReference type="NCBI Taxonomy" id="1314"/>
    <lineage>
        <taxon>Bacteria</taxon>
        <taxon>Bacillati</taxon>
        <taxon>Bacillota</taxon>
        <taxon>Bacilli</taxon>
        <taxon>Lactobacillales</taxon>
        <taxon>Streptococcaceae</taxon>
        <taxon>Streptococcus</taxon>
    </lineage>
</organism>
<reference evidence="1 2" key="1">
    <citation type="submission" date="2019-05" db="EMBL/GenBank/DDBJ databases">
        <title>Novel genomic isolates of S.pyogenes and S.dysgalactiae subsp. equisimilis associated to necrotising fasciitis (NSTI).</title>
        <authorList>
            <person name="Barrantes I."/>
        </authorList>
    </citation>
    <scope>NUCLEOTIDE SEQUENCE [LARGE SCALE GENOMIC DNA]</scope>
    <source>
        <strain evidence="1 2">SPY6028</strain>
    </source>
</reference>
<dbReference type="Proteomes" id="UP000316580">
    <property type="component" value="Unassembled WGS sequence"/>
</dbReference>
<sequence>MLKLTPPCFSVKDILDELLDGVTKSKEFTDDQGNRIDSKKYTELFNDSVKNRIFEFEVIYIKLAESGTLHSLRQSDCRVSEEIGKEEMEFLYKQKLVTKYKDSYYLRLRTNENKNFNQCVYCERDLVSDLDHLLPQSEFPIFAVTPANLIPSCHICNKNKSANLSDVVNPYFEDTTQELWLKCTIEQKNNTLIPEFRIDFSQTSYQQELQIKISNIYTMGNTSILDRINTWGVNKFTNKLQFWIDIESVAGTQQLVQMLNSQIELDVTHSQNFYELSLYRGVINYLNTGHRLRL</sequence>
<accession>A0A660A657</accession>
<protein>
    <recommendedName>
        <fullName evidence="3">HNH endonuclease</fullName>
    </recommendedName>
</protein>
<evidence type="ECO:0000313" key="2">
    <source>
        <dbReference type="Proteomes" id="UP000316580"/>
    </source>
</evidence>
<evidence type="ECO:0008006" key="3">
    <source>
        <dbReference type="Google" id="ProtNLM"/>
    </source>
</evidence>